<keyword evidence="4" id="KW-1185">Reference proteome</keyword>
<keyword evidence="1" id="KW-0472">Membrane</keyword>
<organism evidence="3 4">
    <name type="scientific">Porcincola intestinalis</name>
    <dbReference type="NCBI Taxonomy" id="2606632"/>
    <lineage>
        <taxon>Bacteria</taxon>
        <taxon>Bacillati</taxon>
        <taxon>Bacillota</taxon>
        <taxon>Clostridia</taxon>
        <taxon>Lachnospirales</taxon>
        <taxon>Lachnospiraceae</taxon>
        <taxon>Porcincola</taxon>
    </lineage>
</organism>
<dbReference type="RefSeq" id="WP_154522954.1">
    <property type="nucleotide sequence ID" value="NZ_VULZ01000002.1"/>
</dbReference>
<evidence type="ECO:0000313" key="4">
    <source>
        <dbReference type="Proteomes" id="UP000481852"/>
    </source>
</evidence>
<keyword evidence="2" id="KW-0732">Signal</keyword>
<keyword evidence="1" id="KW-0812">Transmembrane</keyword>
<evidence type="ECO:0000256" key="2">
    <source>
        <dbReference type="SAM" id="SignalP"/>
    </source>
</evidence>
<dbReference type="EMBL" id="VULZ01000002">
    <property type="protein sequence ID" value="MSS14021.1"/>
    <property type="molecule type" value="Genomic_DNA"/>
</dbReference>
<evidence type="ECO:0000256" key="1">
    <source>
        <dbReference type="SAM" id="Phobius"/>
    </source>
</evidence>
<feature type="transmembrane region" description="Helical" evidence="1">
    <location>
        <begin position="44"/>
        <end position="66"/>
    </location>
</feature>
<proteinExistence type="predicted"/>
<gene>
    <name evidence="3" type="ORF">FYJ35_03015</name>
</gene>
<name>A0A6L5X107_9FIRM</name>
<comment type="caution">
    <text evidence="3">The sequence shown here is derived from an EMBL/GenBank/DDBJ whole genome shotgun (WGS) entry which is preliminary data.</text>
</comment>
<feature type="transmembrane region" description="Helical" evidence="1">
    <location>
        <begin position="78"/>
        <end position="97"/>
    </location>
</feature>
<accession>A0A6L5X107</accession>
<dbReference type="Proteomes" id="UP000481852">
    <property type="component" value="Unassembled WGS sequence"/>
</dbReference>
<dbReference type="AlphaFoldDB" id="A0A6L5X107"/>
<evidence type="ECO:0000313" key="3">
    <source>
        <dbReference type="EMBL" id="MSS14021.1"/>
    </source>
</evidence>
<sequence length="98" mass="10225">MKRQKKLINKAAVLGAGLSAIFAQTASATAVVTQKLGSLNELVLGIVTAAGVIVLAWGIFEFATAYQSHDTSQQTMSLKKVVSGIIMVAAPQIIALLK</sequence>
<keyword evidence="1" id="KW-1133">Transmembrane helix</keyword>
<feature type="signal peptide" evidence="2">
    <location>
        <begin position="1"/>
        <end position="28"/>
    </location>
</feature>
<reference evidence="3 4" key="1">
    <citation type="submission" date="2019-08" db="EMBL/GenBank/DDBJ databases">
        <title>In-depth cultivation of the pig gut microbiome towards novel bacterial diversity and tailored functional studies.</title>
        <authorList>
            <person name="Wylensek D."/>
            <person name="Hitch T.C.A."/>
            <person name="Clavel T."/>
        </authorList>
    </citation>
    <scope>NUCLEOTIDE SEQUENCE [LARGE SCALE GENOMIC DNA]</scope>
    <source>
        <strain evidence="3 4">Oil+RF-744-WCA-WT-11</strain>
    </source>
</reference>
<protein>
    <submittedName>
        <fullName evidence="3">Uncharacterized protein</fullName>
    </submittedName>
</protein>
<feature type="chain" id="PRO_5027073861" evidence="2">
    <location>
        <begin position="29"/>
        <end position="98"/>
    </location>
</feature>